<evidence type="ECO:0000313" key="3">
    <source>
        <dbReference type="Proteomes" id="UP000283734"/>
    </source>
</evidence>
<keyword evidence="3" id="KW-1185">Reference proteome</keyword>
<protein>
    <submittedName>
        <fullName evidence="2">Histidine kinase</fullName>
    </submittedName>
</protein>
<proteinExistence type="predicted"/>
<sequence length="462" mass="53066">MLLQRCSGILCVLWGTLLPVTVIGVEPLPRHEYDQRLYLSAGESPDFRQRFVDGNNETNGVFRYEPRYHWRSGETEWHRWDAEVRGKLLVAAGQPSSLQTDDNGRIREDEHYAELRDAWIRRRMLFGQPSMSLALGRQTYKDEEGVIWDLPLESLNLDYQSTHWRAHLVAGQQFTTFRSDDSDLDPRDEDIFRVLAGVGKQWMPGHWWDLRLHYQDDDSGAQIEQLEDLLDVRDFTGYWAGVRLHGEGGKATTVGYSVNALFQEGDLVRYEIDAVQGLIQSEDRIQGYLIQGELFGRLDRLSWRPSLGVRAATTDEPDYLVSDGYFQSRVQSNRRAGVADLSTGPLGDLLDYEMKNIAYAAAWYRQQLWPRVELEVLAGSVQRLNDTVRVNSPIRNPLVEGETHLGNVANMALGWQSFPLAVSERRQMQLSARLSYSIFDMGEAYQRPEQIHQILFVIAGRW</sequence>
<evidence type="ECO:0000313" key="2">
    <source>
        <dbReference type="EMBL" id="RJG16047.1"/>
    </source>
</evidence>
<dbReference type="InterPro" id="IPR025388">
    <property type="entry name" value="Alginate_export_dom"/>
</dbReference>
<dbReference type="Proteomes" id="UP000283734">
    <property type="component" value="Unassembled WGS sequence"/>
</dbReference>
<evidence type="ECO:0000259" key="1">
    <source>
        <dbReference type="Pfam" id="PF13372"/>
    </source>
</evidence>
<dbReference type="OrthoDB" id="6751118at2"/>
<dbReference type="RefSeq" id="WP_119918561.1">
    <property type="nucleotide sequence ID" value="NZ_QYYA01000007.1"/>
</dbReference>
<dbReference type="Pfam" id="PF13372">
    <property type="entry name" value="Alginate_exp"/>
    <property type="match status" value="1"/>
</dbReference>
<dbReference type="GO" id="GO:0016301">
    <property type="term" value="F:kinase activity"/>
    <property type="evidence" value="ECO:0007669"/>
    <property type="project" value="UniProtKB-KW"/>
</dbReference>
<keyword evidence="2" id="KW-0808">Transferase</keyword>
<dbReference type="AlphaFoldDB" id="A0A418XTQ7"/>
<accession>A0A418XTQ7</accession>
<keyword evidence="2" id="KW-0418">Kinase</keyword>
<feature type="domain" description="Alginate export" evidence="1">
    <location>
        <begin position="105"/>
        <end position="447"/>
    </location>
</feature>
<organism evidence="2 3">
    <name type="scientific">Alcanivorax profundi</name>
    <dbReference type="NCBI Taxonomy" id="2338368"/>
    <lineage>
        <taxon>Bacteria</taxon>
        <taxon>Pseudomonadati</taxon>
        <taxon>Pseudomonadota</taxon>
        <taxon>Gammaproteobacteria</taxon>
        <taxon>Oceanospirillales</taxon>
        <taxon>Alcanivoracaceae</taxon>
        <taxon>Alcanivorax</taxon>
    </lineage>
</organism>
<dbReference type="InterPro" id="IPR053728">
    <property type="entry name" value="Alginate_Permeability_Chnl"/>
</dbReference>
<dbReference type="EMBL" id="QYYA01000007">
    <property type="protein sequence ID" value="RJG16047.1"/>
    <property type="molecule type" value="Genomic_DNA"/>
</dbReference>
<dbReference type="Gene3D" id="2.40.160.100">
    <property type="match status" value="1"/>
</dbReference>
<gene>
    <name evidence="2" type="ORF">D4A39_16390</name>
</gene>
<comment type="caution">
    <text evidence="2">The sequence shown here is derived from an EMBL/GenBank/DDBJ whole genome shotgun (WGS) entry which is preliminary data.</text>
</comment>
<reference evidence="2 3" key="1">
    <citation type="submission" date="2018-09" db="EMBL/GenBank/DDBJ databases">
        <title>Alcanivorax profundi sp. nov., isolated from 1000 m-depth seawater of the Mariana Trench.</title>
        <authorList>
            <person name="Liu J."/>
        </authorList>
    </citation>
    <scope>NUCLEOTIDE SEQUENCE [LARGE SCALE GENOMIC DNA]</scope>
    <source>
        <strain evidence="2 3">MTEO17</strain>
    </source>
</reference>
<name>A0A418XTQ7_9GAMM</name>